<comment type="caution">
    <text evidence="1">The sequence shown here is derived from an EMBL/GenBank/DDBJ whole genome shotgun (WGS) entry which is preliminary data.</text>
</comment>
<organism evidence="1 2">
    <name type="scientific">Ophiocordyceps australis</name>
    <dbReference type="NCBI Taxonomy" id="1399860"/>
    <lineage>
        <taxon>Eukaryota</taxon>
        <taxon>Fungi</taxon>
        <taxon>Dikarya</taxon>
        <taxon>Ascomycota</taxon>
        <taxon>Pezizomycotina</taxon>
        <taxon>Sordariomycetes</taxon>
        <taxon>Hypocreomycetidae</taxon>
        <taxon>Hypocreales</taxon>
        <taxon>Ophiocordycipitaceae</taxon>
        <taxon>Ophiocordyceps</taxon>
    </lineage>
</organism>
<evidence type="ECO:0000313" key="1">
    <source>
        <dbReference type="EMBL" id="PHH65860.1"/>
    </source>
</evidence>
<protein>
    <submittedName>
        <fullName evidence="1">Uncharacterized protein</fullName>
    </submittedName>
</protein>
<keyword evidence="2" id="KW-1185">Reference proteome</keyword>
<gene>
    <name evidence="1" type="ORF">CDD81_1229</name>
</gene>
<evidence type="ECO:0000313" key="2">
    <source>
        <dbReference type="Proteomes" id="UP000226192"/>
    </source>
</evidence>
<dbReference type="EMBL" id="NJET01000013">
    <property type="protein sequence ID" value="PHH65860.1"/>
    <property type="molecule type" value="Genomic_DNA"/>
</dbReference>
<reference evidence="1 2" key="1">
    <citation type="submission" date="2017-06" db="EMBL/GenBank/DDBJ databases">
        <title>Ant-infecting Ophiocordyceps genomes reveal a high diversity of potential behavioral manipulation genes and a possible major role for enterotoxins.</title>
        <authorList>
            <person name="De Bekker C."/>
            <person name="Evans H.C."/>
            <person name="Brachmann A."/>
            <person name="Hughes D.P."/>
        </authorList>
    </citation>
    <scope>NUCLEOTIDE SEQUENCE [LARGE SCALE GENOMIC DNA]</scope>
    <source>
        <strain evidence="1 2">Map64</strain>
    </source>
</reference>
<sequence>MYYYMEDLHTYIAIAACLSDSTDPRGEHGSRNSTRLRAKLFDSCRASAEDPETMALLVDKECAADREAEDIQTRGPDSGIRMHHSKSWTNKWSRRACQLLDEVLCAYQLCSTRMRSFKAG</sequence>
<accession>A0A2C5YEF6</accession>
<proteinExistence type="predicted"/>
<dbReference type="Proteomes" id="UP000226192">
    <property type="component" value="Unassembled WGS sequence"/>
</dbReference>
<name>A0A2C5YEF6_9HYPO</name>
<dbReference type="AlphaFoldDB" id="A0A2C5YEF6"/>